<sequence length="259" mass="27706">MKIPALNLRLTFLVVFVFTFILNAQESAQETSITVRAKAKDAKFIGTSMGGARIIIKDAATGEILAKGITSGSTGNTEKIMKQPRERRQSITDTGTAGFTAQLSIKKPVFVTVEAYGPLNSAGAGVMSSTQLWLLPGKDITGDGLVLEIPGFAVDILSPQTHETVAGEGIIEIKANIVLMCGCPVTDNGLWDANQYELKAVISNDEDKIVKEIPLKTGAKSSTFLAEIELEKGVYEIMVYAFDPATGNTGLDKTHIIVK</sequence>
<dbReference type="EMBL" id="JAVRHK010000005">
    <property type="protein sequence ID" value="MDT0676610.1"/>
    <property type="molecule type" value="Genomic_DNA"/>
</dbReference>
<keyword evidence="2" id="KW-1185">Reference proteome</keyword>
<comment type="caution">
    <text evidence="1">The sequence shown here is derived from an EMBL/GenBank/DDBJ whole genome shotgun (WGS) entry which is preliminary data.</text>
</comment>
<evidence type="ECO:0000313" key="2">
    <source>
        <dbReference type="Proteomes" id="UP001262582"/>
    </source>
</evidence>
<proteinExistence type="predicted"/>
<dbReference type="RefSeq" id="WP_311502956.1">
    <property type="nucleotide sequence ID" value="NZ_JAVRHK010000005.1"/>
</dbReference>
<protein>
    <submittedName>
        <fullName evidence="1">Uncharacterized protein</fullName>
    </submittedName>
</protein>
<dbReference type="Proteomes" id="UP001262582">
    <property type="component" value="Unassembled WGS sequence"/>
</dbReference>
<name>A0ABU3D5I2_9FLAO</name>
<accession>A0ABU3D5I2</accession>
<evidence type="ECO:0000313" key="1">
    <source>
        <dbReference type="EMBL" id="MDT0676610.1"/>
    </source>
</evidence>
<gene>
    <name evidence="1" type="ORF">RM539_08460</name>
</gene>
<organism evidence="1 2">
    <name type="scientific">Autumnicola musiva</name>
    <dbReference type="NCBI Taxonomy" id="3075589"/>
    <lineage>
        <taxon>Bacteria</taxon>
        <taxon>Pseudomonadati</taxon>
        <taxon>Bacteroidota</taxon>
        <taxon>Flavobacteriia</taxon>
        <taxon>Flavobacteriales</taxon>
        <taxon>Flavobacteriaceae</taxon>
        <taxon>Autumnicola</taxon>
    </lineage>
</organism>
<reference evidence="1 2" key="1">
    <citation type="submission" date="2023-09" db="EMBL/GenBank/DDBJ databases">
        <authorList>
            <person name="Rey-Velasco X."/>
        </authorList>
    </citation>
    <scope>NUCLEOTIDE SEQUENCE [LARGE SCALE GENOMIC DNA]</scope>
    <source>
        <strain evidence="1 2">F117</strain>
    </source>
</reference>